<dbReference type="Proteomes" id="UP001500443">
    <property type="component" value="Unassembled WGS sequence"/>
</dbReference>
<comment type="caution">
    <text evidence="1">The sequence shown here is derived from an EMBL/GenBank/DDBJ whole genome shotgun (WGS) entry which is preliminary data.</text>
</comment>
<gene>
    <name evidence="1" type="ORF">GCM10009802_63040</name>
</gene>
<sequence>MDPDGQLALYEAVAAGLKEAHRKVREVAVTDAERAELTRRLLAITGAAKHDLAGAARRLERLRRELDARS</sequence>
<organism evidence="1 2">
    <name type="scientific">Streptomyces synnematoformans</name>
    <dbReference type="NCBI Taxonomy" id="415721"/>
    <lineage>
        <taxon>Bacteria</taxon>
        <taxon>Bacillati</taxon>
        <taxon>Actinomycetota</taxon>
        <taxon>Actinomycetes</taxon>
        <taxon>Kitasatosporales</taxon>
        <taxon>Streptomycetaceae</taxon>
        <taxon>Streptomyces</taxon>
    </lineage>
</organism>
<keyword evidence="2" id="KW-1185">Reference proteome</keyword>
<evidence type="ECO:0000313" key="1">
    <source>
        <dbReference type="EMBL" id="GAA1507289.1"/>
    </source>
</evidence>
<evidence type="ECO:0000313" key="2">
    <source>
        <dbReference type="Proteomes" id="UP001500443"/>
    </source>
</evidence>
<dbReference type="EMBL" id="BAAAPF010000407">
    <property type="protein sequence ID" value="GAA1507289.1"/>
    <property type="molecule type" value="Genomic_DNA"/>
</dbReference>
<proteinExistence type="predicted"/>
<accession>A0ABN1ZYK1</accession>
<dbReference type="RefSeq" id="WP_344294954.1">
    <property type="nucleotide sequence ID" value="NZ_BAAAPF010000407.1"/>
</dbReference>
<protein>
    <submittedName>
        <fullName evidence="1">Uncharacterized protein</fullName>
    </submittedName>
</protein>
<name>A0ABN1ZYK1_9ACTN</name>
<reference evidence="1 2" key="1">
    <citation type="journal article" date="2019" name="Int. J. Syst. Evol. Microbiol.">
        <title>The Global Catalogue of Microorganisms (GCM) 10K type strain sequencing project: providing services to taxonomists for standard genome sequencing and annotation.</title>
        <authorList>
            <consortium name="The Broad Institute Genomics Platform"/>
            <consortium name="The Broad Institute Genome Sequencing Center for Infectious Disease"/>
            <person name="Wu L."/>
            <person name="Ma J."/>
        </authorList>
    </citation>
    <scope>NUCLEOTIDE SEQUENCE [LARGE SCALE GENOMIC DNA]</scope>
    <source>
        <strain evidence="1 2">JCM 15481</strain>
    </source>
</reference>